<dbReference type="GO" id="GO:0016846">
    <property type="term" value="F:carbon-sulfur lyase activity"/>
    <property type="evidence" value="ECO:0007669"/>
    <property type="project" value="InterPro"/>
</dbReference>
<evidence type="ECO:0000256" key="6">
    <source>
        <dbReference type="ARBA" id="ARBA00022833"/>
    </source>
</evidence>
<evidence type="ECO:0000256" key="7">
    <source>
        <dbReference type="SAM" id="MobiDB-lite"/>
    </source>
</evidence>
<evidence type="ECO:0000259" key="8">
    <source>
        <dbReference type="PROSITE" id="PS51891"/>
    </source>
</evidence>
<comment type="similarity">
    <text evidence="2">Belongs to the Gfa family.</text>
</comment>
<dbReference type="PANTHER" id="PTHR21327">
    <property type="entry name" value="GTP CYCLOHYDROLASE II-RELATED"/>
    <property type="match status" value="1"/>
</dbReference>
<dbReference type="GO" id="GO:0008686">
    <property type="term" value="F:3,4-dihydroxy-2-butanone-4-phosphate synthase activity"/>
    <property type="evidence" value="ECO:0007669"/>
    <property type="project" value="UniProtKB-EC"/>
</dbReference>
<dbReference type="GO" id="GO:0046872">
    <property type="term" value="F:metal ion binding"/>
    <property type="evidence" value="ECO:0007669"/>
    <property type="project" value="UniProtKB-KW"/>
</dbReference>
<dbReference type="Pfam" id="PF00925">
    <property type="entry name" value="GTP_cyclohydro2"/>
    <property type="match status" value="1"/>
</dbReference>
<dbReference type="SUPFAM" id="SSF142695">
    <property type="entry name" value="RibA-like"/>
    <property type="match status" value="1"/>
</dbReference>
<dbReference type="OrthoDB" id="5290969at2759"/>
<dbReference type="GO" id="GO:0005829">
    <property type="term" value="C:cytosol"/>
    <property type="evidence" value="ECO:0007669"/>
    <property type="project" value="TreeGrafter"/>
</dbReference>
<reference evidence="9" key="1">
    <citation type="submission" date="2021-02" db="EMBL/GenBank/DDBJ databases">
        <authorList>
            <person name="Dougan E. K."/>
            <person name="Rhodes N."/>
            <person name="Thang M."/>
            <person name="Chan C."/>
        </authorList>
    </citation>
    <scope>NUCLEOTIDE SEQUENCE</scope>
</reference>
<dbReference type="GO" id="GO:0009231">
    <property type="term" value="P:riboflavin biosynthetic process"/>
    <property type="evidence" value="ECO:0007669"/>
    <property type="project" value="UniProtKB-KW"/>
</dbReference>
<dbReference type="InterPro" id="IPR011057">
    <property type="entry name" value="Mss4-like_sf"/>
</dbReference>
<dbReference type="PANTHER" id="PTHR21327:SF18">
    <property type="entry name" value="3,4-DIHYDROXY-2-BUTANONE 4-PHOSPHATE SYNTHASE"/>
    <property type="match status" value="1"/>
</dbReference>
<sequence length="297" mass="31770">DRGADTHEANLQLGFDADERVYLPAAEMLRQLGIQRVCLLTNNPEKVEQLARCGIAVSERVAHSFPSNGHNEAYLATKAEKFGQAKSGQAESGQARSGQAESGQQTADAGPAQGRSWPAGGCQCGALRYELRGAALDLYCCHCLECRRQSASAFGISVILRSDDLVVTAGQPAVWTRPTRAGGTLACFFCPTCGSRLWHGDPARDPVLSVKGGGLDRPPDLTGAKHIWVSRKLPGVAIPPDAETWPEEPPAGAICRVLGAAPLREIKCLRGLRGWHAACVWGSVMSATDFDPFTRPR</sequence>
<gene>
    <name evidence="9" type="primary">ribA</name>
    <name evidence="9" type="ORF">SNEC2469_LOCUS31990</name>
</gene>
<proteinExistence type="inferred from homology"/>
<dbReference type="GO" id="GO:0003935">
    <property type="term" value="F:GTP cyclohydrolase II activity"/>
    <property type="evidence" value="ECO:0007669"/>
    <property type="project" value="TreeGrafter"/>
</dbReference>
<dbReference type="SUPFAM" id="SSF51316">
    <property type="entry name" value="Mss4-like"/>
    <property type="match status" value="1"/>
</dbReference>
<organism evidence="9 10">
    <name type="scientific">Symbiodinium necroappetens</name>
    <dbReference type="NCBI Taxonomy" id="1628268"/>
    <lineage>
        <taxon>Eukaryota</taxon>
        <taxon>Sar</taxon>
        <taxon>Alveolata</taxon>
        <taxon>Dinophyceae</taxon>
        <taxon>Suessiales</taxon>
        <taxon>Symbiodiniaceae</taxon>
        <taxon>Symbiodinium</taxon>
    </lineage>
</organism>
<comment type="caution">
    <text evidence="9">The sequence shown here is derived from an EMBL/GenBank/DDBJ whole genome shotgun (WGS) entry which is preliminary data.</text>
</comment>
<evidence type="ECO:0000256" key="1">
    <source>
        <dbReference type="ARBA" id="ARBA00004904"/>
    </source>
</evidence>
<evidence type="ECO:0000256" key="4">
    <source>
        <dbReference type="ARBA" id="ARBA00022619"/>
    </source>
</evidence>
<evidence type="ECO:0000313" key="9">
    <source>
        <dbReference type="EMBL" id="CAE7924861.1"/>
    </source>
</evidence>
<feature type="non-terminal residue" evidence="9">
    <location>
        <position position="297"/>
    </location>
</feature>
<dbReference type="AlphaFoldDB" id="A0A813BSE2"/>
<protein>
    <recommendedName>
        <fullName evidence="3">3,4-dihydroxy-2-butanone-4-phosphate synthase</fullName>
        <ecNumber evidence="3">4.1.99.12</ecNumber>
    </recommendedName>
</protein>
<dbReference type="InterPro" id="IPR006913">
    <property type="entry name" value="CENP-V/GFA"/>
</dbReference>
<evidence type="ECO:0000256" key="2">
    <source>
        <dbReference type="ARBA" id="ARBA00005495"/>
    </source>
</evidence>
<dbReference type="Gene3D" id="3.90.1590.10">
    <property type="entry name" value="glutathione-dependent formaldehyde- activating enzyme (gfa)"/>
    <property type="match status" value="1"/>
</dbReference>
<accession>A0A813BSE2</accession>
<feature type="domain" description="CENP-V/GFA" evidence="8">
    <location>
        <begin position="118"/>
        <end position="220"/>
    </location>
</feature>
<dbReference type="EC" id="4.1.99.12" evidence="3"/>
<dbReference type="Pfam" id="PF04828">
    <property type="entry name" value="GFA"/>
    <property type="match status" value="1"/>
</dbReference>
<dbReference type="Proteomes" id="UP000601435">
    <property type="component" value="Unassembled WGS sequence"/>
</dbReference>
<evidence type="ECO:0000256" key="5">
    <source>
        <dbReference type="ARBA" id="ARBA00022723"/>
    </source>
</evidence>
<feature type="region of interest" description="Disordered" evidence="7">
    <location>
        <begin position="85"/>
        <end position="116"/>
    </location>
</feature>
<feature type="compositionally biased region" description="Polar residues" evidence="7">
    <location>
        <begin position="86"/>
        <end position="107"/>
    </location>
</feature>
<dbReference type="InterPro" id="IPR036144">
    <property type="entry name" value="RibA-like_sf"/>
</dbReference>
<keyword evidence="4" id="KW-0686">Riboflavin biosynthesis</keyword>
<dbReference type="EMBL" id="CAJNJA010079340">
    <property type="protein sequence ID" value="CAE7924861.1"/>
    <property type="molecule type" value="Genomic_DNA"/>
</dbReference>
<comment type="pathway">
    <text evidence="1">Cofactor biosynthesis; riboflavin biosynthesis; 2-hydroxy-3-oxobutyl phosphate from D-ribulose 5-phosphate: step 1/1.</text>
</comment>
<keyword evidence="10" id="KW-1185">Reference proteome</keyword>
<name>A0A813BSE2_9DINO</name>
<dbReference type="InterPro" id="IPR032677">
    <property type="entry name" value="GTP_cyclohydro_II"/>
</dbReference>
<keyword evidence="6" id="KW-0862">Zinc</keyword>
<dbReference type="PROSITE" id="PS51891">
    <property type="entry name" value="CENP_V_GFA"/>
    <property type="match status" value="1"/>
</dbReference>
<feature type="non-terminal residue" evidence="9">
    <location>
        <position position="1"/>
    </location>
</feature>
<keyword evidence="5" id="KW-0479">Metal-binding</keyword>
<evidence type="ECO:0000313" key="10">
    <source>
        <dbReference type="Proteomes" id="UP000601435"/>
    </source>
</evidence>
<evidence type="ECO:0000256" key="3">
    <source>
        <dbReference type="ARBA" id="ARBA00012153"/>
    </source>
</evidence>
<dbReference type="Gene3D" id="3.40.50.10990">
    <property type="entry name" value="GTP cyclohydrolase II"/>
    <property type="match status" value="1"/>
</dbReference>